<dbReference type="RefSeq" id="WP_203914034.1">
    <property type="nucleotide sequence ID" value="NZ_BONY01000090.1"/>
</dbReference>
<evidence type="ECO:0000313" key="2">
    <source>
        <dbReference type="Proteomes" id="UP000612899"/>
    </source>
</evidence>
<organism evidence="1 2">
    <name type="scientific">Rhizocola hellebori</name>
    <dbReference type="NCBI Taxonomy" id="1392758"/>
    <lineage>
        <taxon>Bacteria</taxon>
        <taxon>Bacillati</taxon>
        <taxon>Actinomycetota</taxon>
        <taxon>Actinomycetes</taxon>
        <taxon>Micromonosporales</taxon>
        <taxon>Micromonosporaceae</taxon>
        <taxon>Rhizocola</taxon>
    </lineage>
</organism>
<keyword evidence="2" id="KW-1185">Reference proteome</keyword>
<name>A0A8J3QG97_9ACTN</name>
<dbReference type="AlphaFoldDB" id="A0A8J3QG97"/>
<gene>
    <name evidence="1" type="ORF">Rhe02_83870</name>
</gene>
<evidence type="ECO:0000313" key="1">
    <source>
        <dbReference type="EMBL" id="GIH10320.1"/>
    </source>
</evidence>
<dbReference type="Proteomes" id="UP000612899">
    <property type="component" value="Unassembled WGS sequence"/>
</dbReference>
<evidence type="ECO:0008006" key="3">
    <source>
        <dbReference type="Google" id="ProtNLM"/>
    </source>
</evidence>
<comment type="caution">
    <text evidence="1">The sequence shown here is derived from an EMBL/GenBank/DDBJ whole genome shotgun (WGS) entry which is preliminary data.</text>
</comment>
<accession>A0A8J3QG97</accession>
<protein>
    <recommendedName>
        <fullName evidence="3">PPM-type phosphatase domain-containing protein</fullName>
    </recommendedName>
</protein>
<dbReference type="Gene3D" id="3.60.40.10">
    <property type="entry name" value="PPM-type phosphatase domain"/>
    <property type="match status" value="1"/>
</dbReference>
<sequence>MPLVIRQATEGAPGGDNEDLLYRHGSVLGVFDGVSQAPGADTGCVHGVVWYVNRLSQHLNDALEGRPNDNLSEALATAIERVRGDHGGQCDLDNPGTPAASICLVRPTQGRLEYLLLCDCILVVDDGSTASVLLDQRFERAIAAIRDENLASPMPFDSAEHAAKLQAVNRRKQLLTNTPDGYWIAAASPEAARHAITGDLDIGPSHVRSVALLTDGAARIVDPFALISWRELMDLLAHHGPEALIHAVRVAEQRDIGGSKHPRFKKHDDATAIFCSFQEIP</sequence>
<reference evidence="1" key="1">
    <citation type="submission" date="2021-01" db="EMBL/GenBank/DDBJ databases">
        <title>Whole genome shotgun sequence of Rhizocola hellebori NBRC 109834.</title>
        <authorList>
            <person name="Komaki H."/>
            <person name="Tamura T."/>
        </authorList>
    </citation>
    <scope>NUCLEOTIDE SEQUENCE</scope>
    <source>
        <strain evidence="1">NBRC 109834</strain>
    </source>
</reference>
<dbReference type="EMBL" id="BONY01000090">
    <property type="protein sequence ID" value="GIH10320.1"/>
    <property type="molecule type" value="Genomic_DNA"/>
</dbReference>
<proteinExistence type="predicted"/>
<dbReference type="InterPro" id="IPR036457">
    <property type="entry name" value="PPM-type-like_dom_sf"/>
</dbReference>